<comment type="similarity">
    <text evidence="5">Belongs to the zinc-containing alcohol dehydrogenase family.</text>
</comment>
<accession>A0ABS4I9M0</accession>
<protein>
    <submittedName>
        <fullName evidence="7">S-(Hydroxymethyl)glutathione dehydrogenase/alcohol dehydrogenase</fullName>
        <ecNumber evidence="7">1.1.1.1</ecNumber>
        <ecNumber evidence="7">1.1.1.284</ecNumber>
    </submittedName>
</protein>
<dbReference type="SMART" id="SM00829">
    <property type="entry name" value="PKS_ER"/>
    <property type="match status" value="1"/>
</dbReference>
<evidence type="ECO:0000313" key="8">
    <source>
        <dbReference type="Proteomes" id="UP001519344"/>
    </source>
</evidence>
<dbReference type="RefSeq" id="WP_167062890.1">
    <property type="nucleotide sequence ID" value="NZ_JAAOZR010000025.1"/>
</dbReference>
<dbReference type="EMBL" id="JAGGKV010000038">
    <property type="protein sequence ID" value="MBP1967637.1"/>
    <property type="molecule type" value="Genomic_DNA"/>
</dbReference>
<dbReference type="SUPFAM" id="SSF50129">
    <property type="entry name" value="GroES-like"/>
    <property type="match status" value="1"/>
</dbReference>
<organism evidence="7 8">
    <name type="scientific">Paenibacillus aceris</name>
    <dbReference type="NCBI Taxonomy" id="869555"/>
    <lineage>
        <taxon>Bacteria</taxon>
        <taxon>Bacillati</taxon>
        <taxon>Bacillota</taxon>
        <taxon>Bacilli</taxon>
        <taxon>Bacillales</taxon>
        <taxon>Paenibacillaceae</taxon>
        <taxon>Paenibacillus</taxon>
    </lineage>
</organism>
<dbReference type="GO" id="GO:0051903">
    <property type="term" value="F:S-(hydroxymethyl)glutathione dehydrogenase [NAD(P)+] activity"/>
    <property type="evidence" value="ECO:0007669"/>
    <property type="project" value="UniProtKB-EC"/>
</dbReference>
<dbReference type="PANTHER" id="PTHR43880:SF12">
    <property type="entry name" value="ALCOHOL DEHYDROGENASE CLASS-3"/>
    <property type="match status" value="1"/>
</dbReference>
<proteinExistence type="inferred from homology"/>
<dbReference type="InterPro" id="IPR036291">
    <property type="entry name" value="NAD(P)-bd_dom_sf"/>
</dbReference>
<dbReference type="InterPro" id="IPR013149">
    <property type="entry name" value="ADH-like_C"/>
</dbReference>
<name>A0ABS4I9M0_9BACL</name>
<dbReference type="PROSITE" id="PS00059">
    <property type="entry name" value="ADH_ZINC"/>
    <property type="match status" value="1"/>
</dbReference>
<dbReference type="Gene3D" id="3.90.180.10">
    <property type="entry name" value="Medium-chain alcohol dehydrogenases, catalytic domain"/>
    <property type="match status" value="1"/>
</dbReference>
<evidence type="ECO:0000256" key="4">
    <source>
        <dbReference type="ARBA" id="ARBA00023027"/>
    </source>
</evidence>
<dbReference type="InterPro" id="IPR020843">
    <property type="entry name" value="ER"/>
</dbReference>
<dbReference type="InterPro" id="IPR013154">
    <property type="entry name" value="ADH-like_N"/>
</dbReference>
<dbReference type="GO" id="GO:0004022">
    <property type="term" value="F:alcohol dehydrogenase (NAD+) activity"/>
    <property type="evidence" value="ECO:0007669"/>
    <property type="project" value="UniProtKB-EC"/>
</dbReference>
<reference evidence="7 8" key="1">
    <citation type="submission" date="2021-03" db="EMBL/GenBank/DDBJ databases">
        <title>Genomic Encyclopedia of Type Strains, Phase IV (KMG-IV): sequencing the most valuable type-strain genomes for metagenomic binning, comparative biology and taxonomic classification.</title>
        <authorList>
            <person name="Goeker M."/>
        </authorList>
    </citation>
    <scope>NUCLEOTIDE SEQUENCE [LARGE SCALE GENOMIC DNA]</scope>
    <source>
        <strain evidence="7 8">DSM 24950</strain>
    </source>
</reference>
<feature type="domain" description="Enoyl reductase (ER)" evidence="6">
    <location>
        <begin position="12"/>
        <end position="334"/>
    </location>
</feature>
<evidence type="ECO:0000256" key="2">
    <source>
        <dbReference type="ARBA" id="ARBA00022833"/>
    </source>
</evidence>
<keyword evidence="3 7" id="KW-0560">Oxidoreductase</keyword>
<evidence type="ECO:0000256" key="3">
    <source>
        <dbReference type="ARBA" id="ARBA00023002"/>
    </source>
</evidence>
<evidence type="ECO:0000256" key="1">
    <source>
        <dbReference type="ARBA" id="ARBA00022723"/>
    </source>
</evidence>
<sequence>MKVKAAIRTELGEPLVIDYVDLAPPKANEVLVKIGASGVCHSDLNSLNDPTLRLPNILGHEGSGTVVEIGPNVRSVKVGDKVALSWIPYCGVCLYCKNGEVHLCETAFGPIFDGTLLDGTSRLSRNGETVYHDSVLSTFAEYAVVSEMSCVKIPDEMPFAQAALLGCGVATGYGAAVYAAGVTSGSTVAVFGIGGVGVNAIQGARIVGASKIIACDLKDQNLEIAKKYGATHTINVGKEDVVEVLKELTGGYGVDYAIDATGNTNATVNAWLGTRRGGTTVAVGWFNPNKELNIPAKAFHRQAKILKGSLYGNINPLRDIAILAQHYLDGKLLLDELILESITLEEINNALDSFHDCNCVNVGRSIVVFE</sequence>
<evidence type="ECO:0000256" key="5">
    <source>
        <dbReference type="RuleBase" id="RU361277"/>
    </source>
</evidence>
<dbReference type="InterPro" id="IPR002328">
    <property type="entry name" value="ADH_Zn_CS"/>
</dbReference>
<dbReference type="CDD" id="cd08279">
    <property type="entry name" value="Zn_ADH_class_III"/>
    <property type="match status" value="1"/>
</dbReference>
<comment type="cofactor">
    <cofactor evidence="5">
        <name>Zn(2+)</name>
        <dbReference type="ChEBI" id="CHEBI:29105"/>
    </cofactor>
</comment>
<dbReference type="EC" id="1.1.1.284" evidence="7"/>
<dbReference type="Pfam" id="PF08240">
    <property type="entry name" value="ADH_N"/>
    <property type="match status" value="1"/>
</dbReference>
<gene>
    <name evidence="7" type="ORF">J2Z65_006909</name>
</gene>
<keyword evidence="2 5" id="KW-0862">Zinc</keyword>
<dbReference type="Proteomes" id="UP001519344">
    <property type="component" value="Unassembled WGS sequence"/>
</dbReference>
<keyword evidence="4" id="KW-0520">NAD</keyword>
<dbReference type="InterPro" id="IPR011032">
    <property type="entry name" value="GroES-like_sf"/>
</dbReference>
<dbReference type="Gene3D" id="3.40.50.720">
    <property type="entry name" value="NAD(P)-binding Rossmann-like Domain"/>
    <property type="match status" value="1"/>
</dbReference>
<dbReference type="Pfam" id="PF00107">
    <property type="entry name" value="ADH_zinc_N"/>
    <property type="match status" value="1"/>
</dbReference>
<keyword evidence="1 5" id="KW-0479">Metal-binding</keyword>
<dbReference type="SUPFAM" id="SSF51735">
    <property type="entry name" value="NAD(P)-binding Rossmann-fold domains"/>
    <property type="match status" value="1"/>
</dbReference>
<comment type="caution">
    <text evidence="7">The sequence shown here is derived from an EMBL/GenBank/DDBJ whole genome shotgun (WGS) entry which is preliminary data.</text>
</comment>
<dbReference type="EC" id="1.1.1.1" evidence="7"/>
<keyword evidence="8" id="KW-1185">Reference proteome</keyword>
<evidence type="ECO:0000313" key="7">
    <source>
        <dbReference type="EMBL" id="MBP1967637.1"/>
    </source>
</evidence>
<dbReference type="PANTHER" id="PTHR43880">
    <property type="entry name" value="ALCOHOL DEHYDROGENASE"/>
    <property type="match status" value="1"/>
</dbReference>
<evidence type="ECO:0000259" key="6">
    <source>
        <dbReference type="SMART" id="SM00829"/>
    </source>
</evidence>